<evidence type="ECO:0000313" key="1">
    <source>
        <dbReference type="EMBL" id="DAF57679.1"/>
    </source>
</evidence>
<organism evidence="1">
    <name type="scientific">Siphoviridae sp. ctedO8</name>
    <dbReference type="NCBI Taxonomy" id="2827907"/>
    <lineage>
        <taxon>Viruses</taxon>
        <taxon>Duplodnaviria</taxon>
        <taxon>Heunggongvirae</taxon>
        <taxon>Uroviricota</taxon>
        <taxon>Caudoviricetes</taxon>
    </lineage>
</organism>
<name>A0A8S5T3X8_9CAUD</name>
<sequence length="114" mass="13435">MIDAKKARLAIIESEIESLSSESTKQLRQYESIKLKFIGSDSKETSEYESENRKLMLERMRRRTEFFVEDGYRRFCVWAIPGWKDALCECGFNDTKEAWTWFDEAIKSETVGDN</sequence>
<reference evidence="1" key="1">
    <citation type="journal article" date="2021" name="Proc. Natl. Acad. Sci. U.S.A.">
        <title>A Catalog of Tens of Thousands of Viruses from Human Metagenomes Reveals Hidden Associations with Chronic Diseases.</title>
        <authorList>
            <person name="Tisza M.J."/>
            <person name="Buck C.B."/>
        </authorList>
    </citation>
    <scope>NUCLEOTIDE SEQUENCE</scope>
    <source>
        <strain evidence="1">CtedO8</strain>
    </source>
</reference>
<dbReference type="EMBL" id="BK032737">
    <property type="protein sequence ID" value="DAF57679.1"/>
    <property type="molecule type" value="Genomic_DNA"/>
</dbReference>
<proteinExistence type="predicted"/>
<accession>A0A8S5T3X8</accession>
<protein>
    <submittedName>
        <fullName evidence="1">Uncharacterized protein</fullName>
    </submittedName>
</protein>